<protein>
    <submittedName>
        <fullName evidence="3">Uncharacterized SAM-binding protein YcdF (DUF218 family)</fullName>
    </submittedName>
</protein>
<organism evidence="3 4">
    <name type="scientific">Nesterenkonia sandarakina</name>
    <dbReference type="NCBI Taxonomy" id="272918"/>
    <lineage>
        <taxon>Bacteria</taxon>
        <taxon>Bacillati</taxon>
        <taxon>Actinomycetota</taxon>
        <taxon>Actinomycetes</taxon>
        <taxon>Micrococcales</taxon>
        <taxon>Micrococcaceae</taxon>
        <taxon>Nesterenkonia</taxon>
    </lineage>
</organism>
<dbReference type="InterPro" id="IPR051599">
    <property type="entry name" value="Cell_Envelope_Assoc"/>
</dbReference>
<dbReference type="GO" id="GO:0000270">
    <property type="term" value="P:peptidoglycan metabolic process"/>
    <property type="evidence" value="ECO:0007669"/>
    <property type="project" value="TreeGrafter"/>
</dbReference>
<feature type="transmembrane region" description="Helical" evidence="1">
    <location>
        <begin position="35"/>
        <end position="54"/>
    </location>
</feature>
<gene>
    <name evidence="3" type="ORF">HNR11_002738</name>
</gene>
<dbReference type="InterPro" id="IPR014729">
    <property type="entry name" value="Rossmann-like_a/b/a_fold"/>
</dbReference>
<reference evidence="3 4" key="1">
    <citation type="submission" date="2020-07" db="EMBL/GenBank/DDBJ databases">
        <title>Sequencing the genomes of 1000 actinobacteria strains.</title>
        <authorList>
            <person name="Klenk H.-P."/>
        </authorList>
    </citation>
    <scope>NUCLEOTIDE SEQUENCE [LARGE SCALE GENOMIC DNA]</scope>
    <source>
        <strain evidence="3 4">DSM 15664</strain>
    </source>
</reference>
<evidence type="ECO:0000259" key="2">
    <source>
        <dbReference type="Pfam" id="PF02698"/>
    </source>
</evidence>
<dbReference type="AlphaFoldDB" id="A0A7Z0EAU4"/>
<evidence type="ECO:0000256" key="1">
    <source>
        <dbReference type="SAM" id="Phobius"/>
    </source>
</evidence>
<dbReference type="Proteomes" id="UP000560069">
    <property type="component" value="Unassembled WGS sequence"/>
</dbReference>
<feature type="transmembrane region" description="Helical" evidence="1">
    <location>
        <begin position="327"/>
        <end position="351"/>
    </location>
</feature>
<dbReference type="Pfam" id="PF02698">
    <property type="entry name" value="DUF218"/>
    <property type="match status" value="1"/>
</dbReference>
<dbReference type="PANTHER" id="PTHR30336:SF4">
    <property type="entry name" value="ENVELOPE BIOGENESIS FACTOR ELYC"/>
    <property type="match status" value="1"/>
</dbReference>
<feature type="transmembrane region" description="Helical" evidence="1">
    <location>
        <begin position="6"/>
        <end position="23"/>
    </location>
</feature>
<dbReference type="EMBL" id="JACCFQ010000002">
    <property type="protein sequence ID" value="NYJ18148.1"/>
    <property type="molecule type" value="Genomic_DNA"/>
</dbReference>
<sequence>MTLSWVWGIALLLGVVAAGWGLGKYVRDGRRLGAFILGMAAALIALVAGGFLALELGHSGVLLGTGVTVLVILVAGNVLGYPVLTVFLLWSGVTVLRRESRSLGNALALLGGVALVVLPTTLRLLEPDGIVRDDVGYLIRYGLHLAVTLLVGYFGFCFAVFLVASLLYRWRPVRLTPEAVIVLGAGLIDGRVPPLLAGRLDKGLEAQRRYEAPLLVTSGGQGPDEPVPEGQAMRDYLIGQGTEPDQVIPETASRNTAENLEFSRALVSDPQSPVLVVTSSYHAFRAALLTRQLGMRAHVIGAKTAWYFLPSAVIREFIGILRDQLRFHIAAVVLIGALSVAAVAFLSAVVAPQ</sequence>
<accession>A0A7Z0EAU4</accession>
<dbReference type="RefSeq" id="WP_179443078.1">
    <property type="nucleotide sequence ID" value="NZ_BAAALK010000003.1"/>
</dbReference>
<keyword evidence="1" id="KW-1133">Transmembrane helix</keyword>
<feature type="domain" description="DUF218" evidence="2">
    <location>
        <begin position="178"/>
        <end position="319"/>
    </location>
</feature>
<dbReference type="CDD" id="cd06259">
    <property type="entry name" value="YdcF-like"/>
    <property type="match status" value="1"/>
</dbReference>
<comment type="caution">
    <text evidence="3">The sequence shown here is derived from an EMBL/GenBank/DDBJ whole genome shotgun (WGS) entry which is preliminary data.</text>
</comment>
<evidence type="ECO:0000313" key="3">
    <source>
        <dbReference type="EMBL" id="NYJ18148.1"/>
    </source>
</evidence>
<dbReference type="Gene3D" id="3.40.50.620">
    <property type="entry name" value="HUPs"/>
    <property type="match status" value="1"/>
</dbReference>
<dbReference type="InterPro" id="IPR003848">
    <property type="entry name" value="DUF218"/>
</dbReference>
<dbReference type="PANTHER" id="PTHR30336">
    <property type="entry name" value="INNER MEMBRANE PROTEIN, PROBABLE PERMEASE"/>
    <property type="match status" value="1"/>
</dbReference>
<dbReference type="GO" id="GO:0005886">
    <property type="term" value="C:plasma membrane"/>
    <property type="evidence" value="ECO:0007669"/>
    <property type="project" value="TreeGrafter"/>
</dbReference>
<dbReference type="GO" id="GO:0043164">
    <property type="term" value="P:Gram-negative-bacterium-type cell wall biogenesis"/>
    <property type="evidence" value="ECO:0007669"/>
    <property type="project" value="TreeGrafter"/>
</dbReference>
<proteinExistence type="predicted"/>
<keyword evidence="4" id="KW-1185">Reference proteome</keyword>
<name>A0A7Z0EAU4_9MICC</name>
<feature type="transmembrane region" description="Helical" evidence="1">
    <location>
        <begin position="142"/>
        <end position="168"/>
    </location>
</feature>
<feature type="transmembrane region" description="Helical" evidence="1">
    <location>
        <begin position="66"/>
        <end position="90"/>
    </location>
</feature>
<feature type="transmembrane region" description="Helical" evidence="1">
    <location>
        <begin position="102"/>
        <end position="122"/>
    </location>
</feature>
<evidence type="ECO:0000313" key="4">
    <source>
        <dbReference type="Proteomes" id="UP000560069"/>
    </source>
</evidence>
<keyword evidence="1" id="KW-0472">Membrane</keyword>
<keyword evidence="1" id="KW-0812">Transmembrane</keyword>